<protein>
    <submittedName>
        <fullName evidence="2">Uncharacterized protein</fullName>
    </submittedName>
</protein>
<keyword evidence="1" id="KW-0812">Transmembrane</keyword>
<gene>
    <name evidence="2" type="ordered locus">Xaut_3826</name>
</gene>
<evidence type="ECO:0000313" key="3">
    <source>
        <dbReference type="Proteomes" id="UP000002417"/>
    </source>
</evidence>
<organism evidence="2 3">
    <name type="scientific">Xanthobacter autotrophicus (strain ATCC BAA-1158 / Py2)</name>
    <dbReference type="NCBI Taxonomy" id="78245"/>
    <lineage>
        <taxon>Bacteria</taxon>
        <taxon>Pseudomonadati</taxon>
        <taxon>Pseudomonadota</taxon>
        <taxon>Alphaproteobacteria</taxon>
        <taxon>Hyphomicrobiales</taxon>
        <taxon>Xanthobacteraceae</taxon>
        <taxon>Xanthobacter</taxon>
    </lineage>
</organism>
<accession>A7IM07</accession>
<proteinExistence type="predicted"/>
<dbReference type="HOGENOM" id="CLU_3368108_0_0_5"/>
<name>A7IM07_XANP2</name>
<keyword evidence="1" id="KW-1133">Transmembrane helix</keyword>
<dbReference type="Proteomes" id="UP000002417">
    <property type="component" value="Chromosome"/>
</dbReference>
<dbReference type="KEGG" id="xau:Xaut_3826"/>
<evidence type="ECO:0000256" key="1">
    <source>
        <dbReference type="SAM" id="Phobius"/>
    </source>
</evidence>
<keyword evidence="1" id="KW-0472">Membrane</keyword>
<reference evidence="2 3" key="1">
    <citation type="submission" date="2007-07" db="EMBL/GenBank/DDBJ databases">
        <title>Complete sequence of chromosome of Xanthobacter autotrophicus Py2.</title>
        <authorList>
            <consortium name="US DOE Joint Genome Institute"/>
            <person name="Copeland A."/>
            <person name="Lucas S."/>
            <person name="Lapidus A."/>
            <person name="Barry K."/>
            <person name="Glavina del Rio T."/>
            <person name="Hammon N."/>
            <person name="Israni S."/>
            <person name="Dalin E."/>
            <person name="Tice H."/>
            <person name="Pitluck S."/>
            <person name="Sims D."/>
            <person name="Brettin T."/>
            <person name="Bruce D."/>
            <person name="Detter J.C."/>
            <person name="Han C."/>
            <person name="Tapia R."/>
            <person name="Brainard J."/>
            <person name="Schmutz J."/>
            <person name="Larimer F."/>
            <person name="Land M."/>
            <person name="Hauser L."/>
            <person name="Kyrpides N."/>
            <person name="Kim E."/>
            <person name="Ensigns S.A."/>
            <person name="Richardson P."/>
        </authorList>
    </citation>
    <scope>NUCLEOTIDE SEQUENCE [LARGE SCALE GENOMIC DNA]</scope>
    <source>
        <strain evidence="3">ATCC BAA-1158 / Py2</strain>
    </source>
</reference>
<dbReference type="EMBL" id="CP000781">
    <property type="protein sequence ID" value="ABS69050.1"/>
    <property type="molecule type" value="Genomic_DNA"/>
</dbReference>
<sequence length="35" mass="3732">MIYLTLALWPYLLGAVGIGLATGYALGRLNPGRRA</sequence>
<feature type="transmembrane region" description="Helical" evidence="1">
    <location>
        <begin position="6"/>
        <end position="26"/>
    </location>
</feature>
<keyword evidence="3" id="KW-1185">Reference proteome</keyword>
<dbReference type="AlphaFoldDB" id="A7IM07"/>
<evidence type="ECO:0000313" key="2">
    <source>
        <dbReference type="EMBL" id="ABS69050.1"/>
    </source>
</evidence>